<reference evidence="2" key="1">
    <citation type="submission" date="2022-03" db="EMBL/GenBank/DDBJ databases">
        <authorList>
            <person name="Woo C.Y."/>
        </authorList>
    </citation>
    <scope>NUCLEOTIDE SEQUENCE</scope>
    <source>
        <strain evidence="2">CYS-01</strain>
    </source>
</reference>
<evidence type="ECO:0000259" key="1">
    <source>
        <dbReference type="Pfam" id="PF00425"/>
    </source>
</evidence>
<organism evidence="2 3">
    <name type="scientific">Pedobacter montanisoli</name>
    <dbReference type="NCBI Taxonomy" id="2923277"/>
    <lineage>
        <taxon>Bacteria</taxon>
        <taxon>Pseudomonadati</taxon>
        <taxon>Bacteroidota</taxon>
        <taxon>Sphingobacteriia</taxon>
        <taxon>Sphingobacteriales</taxon>
        <taxon>Sphingobacteriaceae</taxon>
        <taxon>Pedobacter</taxon>
    </lineage>
</organism>
<dbReference type="Pfam" id="PF00425">
    <property type="entry name" value="Chorismate_bind"/>
    <property type="match status" value="1"/>
</dbReference>
<evidence type="ECO:0000313" key="3">
    <source>
        <dbReference type="Proteomes" id="UP001165460"/>
    </source>
</evidence>
<dbReference type="InterPro" id="IPR019999">
    <property type="entry name" value="Anth_synth_I-like"/>
</dbReference>
<protein>
    <submittedName>
        <fullName evidence="2">Anthranilate synthase component I family protein</fullName>
    </submittedName>
</protein>
<dbReference type="InterPro" id="IPR005801">
    <property type="entry name" value="ADC_synthase"/>
</dbReference>
<dbReference type="EMBL" id="JALGBH010000002">
    <property type="protein sequence ID" value="MCJ0743805.1"/>
    <property type="molecule type" value="Genomic_DNA"/>
</dbReference>
<dbReference type="PRINTS" id="PR00095">
    <property type="entry name" value="ANTSNTHASEI"/>
</dbReference>
<dbReference type="PANTHER" id="PTHR11236">
    <property type="entry name" value="AMINOBENZOATE/ANTHRANILATE SYNTHASE"/>
    <property type="match status" value="1"/>
</dbReference>
<sequence>MNTSSIHNFKQKALTWANNFDVCCYFDSNQYHDQYGHFDCIIAAGVEKKISLNSGNAFHALKIFYENHKTWLFGFLSYDLKNEIEDLASLHPDHLGFPDLFFFIPKYIIGIQNDTIKILKGNPDIINAIEQEKVNKILFSPLDIKSRLTRQQYIEKIDRLKQHILRGDIYEVNFCQEFYADNTSIDPLAVYQELNAISPTPFSGYFKIEDKYIISATPERFLCKRKNQLISQPIKGTAKRQDNQELDLKVKTELKNDLKEQTENVMIVDLVRNDLTKSAKKGTVKVEELFGIYSFPQVHQMISTIGCELDENIHFVDALKNAFPMGSMTGAPKLRAMELIDQYEESKRGVYSGSFGFITPEGDFDFNVVIRTILYNSLNRYLSFQVGGAITHQCTAESEYEECLLKASAMIKVLKGRLS</sequence>
<proteinExistence type="predicted"/>
<accession>A0ABS9ZZR1</accession>
<dbReference type="Proteomes" id="UP001165460">
    <property type="component" value="Unassembled WGS sequence"/>
</dbReference>
<dbReference type="RefSeq" id="WP_243363119.1">
    <property type="nucleotide sequence ID" value="NZ_JALGBH010000002.1"/>
</dbReference>
<comment type="caution">
    <text evidence="2">The sequence shown here is derived from an EMBL/GenBank/DDBJ whole genome shotgun (WGS) entry which is preliminary data.</text>
</comment>
<dbReference type="SUPFAM" id="SSF56322">
    <property type="entry name" value="ADC synthase"/>
    <property type="match status" value="1"/>
</dbReference>
<dbReference type="InterPro" id="IPR015890">
    <property type="entry name" value="Chorismate_C"/>
</dbReference>
<gene>
    <name evidence="2" type="ORF">MMF97_13885</name>
</gene>
<dbReference type="PANTHER" id="PTHR11236:SF50">
    <property type="entry name" value="AMINODEOXYCHORISMATE SYNTHASE COMPONENT 1"/>
    <property type="match status" value="1"/>
</dbReference>
<keyword evidence="3" id="KW-1185">Reference proteome</keyword>
<dbReference type="Gene3D" id="3.60.120.10">
    <property type="entry name" value="Anthranilate synthase"/>
    <property type="match status" value="1"/>
</dbReference>
<name>A0ABS9ZZR1_9SPHI</name>
<feature type="domain" description="Chorismate-utilising enzyme C-terminal" evidence="1">
    <location>
        <begin position="150"/>
        <end position="406"/>
    </location>
</feature>
<evidence type="ECO:0000313" key="2">
    <source>
        <dbReference type="EMBL" id="MCJ0743805.1"/>
    </source>
</evidence>